<keyword evidence="2 4" id="KW-0863">Zinc-finger</keyword>
<reference evidence="7 8" key="1">
    <citation type="submission" date="2013-05" db="EMBL/GenBank/DDBJ databases">
        <title>Drechslerella stenobrocha genome reveals carnivorous origination and mechanical trapping mechanism of predatory fungi.</title>
        <authorList>
            <person name="Liu X."/>
            <person name="Zhang W."/>
            <person name="Liu K."/>
        </authorList>
    </citation>
    <scope>NUCLEOTIDE SEQUENCE [LARGE SCALE GENOMIC DNA]</scope>
    <source>
        <strain evidence="7 8">248</strain>
    </source>
</reference>
<evidence type="ECO:0000259" key="6">
    <source>
        <dbReference type="PROSITE" id="PS50103"/>
    </source>
</evidence>
<dbReference type="PROSITE" id="PS50103">
    <property type="entry name" value="ZF_C3H1"/>
    <property type="match status" value="1"/>
</dbReference>
<dbReference type="AlphaFoldDB" id="W7HIM0"/>
<dbReference type="Pfam" id="PF00642">
    <property type="entry name" value="zf-CCCH"/>
    <property type="match status" value="1"/>
</dbReference>
<proteinExistence type="predicted"/>
<feature type="zinc finger region" description="C3H1-type" evidence="4">
    <location>
        <begin position="7"/>
        <end position="34"/>
    </location>
</feature>
<evidence type="ECO:0000256" key="5">
    <source>
        <dbReference type="SAM" id="MobiDB-lite"/>
    </source>
</evidence>
<evidence type="ECO:0000256" key="4">
    <source>
        <dbReference type="PROSITE-ProRule" id="PRU00723"/>
    </source>
</evidence>
<gene>
    <name evidence="7" type="ORF">DRE_07359</name>
</gene>
<dbReference type="InterPro" id="IPR036855">
    <property type="entry name" value="Znf_CCCH_sf"/>
</dbReference>
<evidence type="ECO:0000256" key="2">
    <source>
        <dbReference type="ARBA" id="ARBA00022771"/>
    </source>
</evidence>
<sequence>MDSVSPPPPPPPCKYFAKGQCFRSASCSFSHDLSNASDVEIYEVDISELLPGRQPAQLPSRGVNPESLAYEKYLHPPTPPSQIISFKDSRHYNKARLIAGMTHVQFAAGFHVTDAHIQDLLASPGLLSALEVFIIKGMDTSITTAKKSKGKGKPKAAKETEPRSTGITSEPVAALVKRCPNLQVLHLIGCGDIDDTVVKTAVKYCPNIREIKITGLPTKPGSITTASLVYLIIRGENLANGLREINFTNQKLDPRVVTVLSDVRPDLNITEGSQWESKNGGVGLGLSSQEGTYFYNSGYVVGIDGTSLRFKECYCPLWDQTEITCLEGLRELCDAGGPDGFWSDGGASSSSDQIQHASDSSESGCSHKPDRNNKAALETTLI</sequence>
<dbReference type="InterPro" id="IPR032675">
    <property type="entry name" value="LRR_dom_sf"/>
</dbReference>
<dbReference type="EMBL" id="KI966453">
    <property type="protein sequence ID" value="EWC43741.1"/>
    <property type="molecule type" value="Genomic_DNA"/>
</dbReference>
<dbReference type="Gene3D" id="4.10.1000.10">
    <property type="entry name" value="Zinc finger, CCCH-type"/>
    <property type="match status" value="1"/>
</dbReference>
<dbReference type="Gene3D" id="3.80.10.10">
    <property type="entry name" value="Ribonuclease Inhibitor"/>
    <property type="match status" value="1"/>
</dbReference>
<protein>
    <recommendedName>
        <fullName evidence="6">C3H1-type domain-containing protein</fullName>
    </recommendedName>
</protein>
<dbReference type="GO" id="GO:0008270">
    <property type="term" value="F:zinc ion binding"/>
    <property type="evidence" value="ECO:0007669"/>
    <property type="project" value="UniProtKB-KW"/>
</dbReference>
<name>W7HIM0_9PEZI</name>
<feature type="region of interest" description="Disordered" evidence="5">
    <location>
        <begin position="144"/>
        <end position="165"/>
    </location>
</feature>
<evidence type="ECO:0000313" key="7">
    <source>
        <dbReference type="EMBL" id="EWC43741.1"/>
    </source>
</evidence>
<dbReference type="OrthoDB" id="411372at2759"/>
<keyword evidence="1 4" id="KW-0479">Metal-binding</keyword>
<accession>W7HIM0</accession>
<feature type="domain" description="C3H1-type" evidence="6">
    <location>
        <begin position="7"/>
        <end position="34"/>
    </location>
</feature>
<feature type="compositionally biased region" description="Basic residues" evidence="5">
    <location>
        <begin position="146"/>
        <end position="155"/>
    </location>
</feature>
<dbReference type="InterPro" id="IPR000571">
    <property type="entry name" value="Znf_CCCH"/>
</dbReference>
<keyword evidence="3 4" id="KW-0862">Zinc</keyword>
<organism evidence="7 8">
    <name type="scientific">Drechslerella stenobrocha 248</name>
    <dbReference type="NCBI Taxonomy" id="1043628"/>
    <lineage>
        <taxon>Eukaryota</taxon>
        <taxon>Fungi</taxon>
        <taxon>Dikarya</taxon>
        <taxon>Ascomycota</taxon>
        <taxon>Pezizomycotina</taxon>
        <taxon>Orbiliomycetes</taxon>
        <taxon>Orbiliales</taxon>
        <taxon>Orbiliaceae</taxon>
        <taxon>Drechslerella</taxon>
    </lineage>
</organism>
<evidence type="ECO:0000256" key="1">
    <source>
        <dbReference type="ARBA" id="ARBA00022723"/>
    </source>
</evidence>
<evidence type="ECO:0000313" key="8">
    <source>
        <dbReference type="Proteomes" id="UP000024837"/>
    </source>
</evidence>
<dbReference type="HOGENOM" id="CLU_626949_0_0_1"/>
<feature type="compositionally biased region" description="Polar residues" evidence="5">
    <location>
        <begin position="346"/>
        <end position="364"/>
    </location>
</feature>
<dbReference type="SMART" id="SM00356">
    <property type="entry name" value="ZnF_C3H1"/>
    <property type="match status" value="1"/>
</dbReference>
<dbReference type="Proteomes" id="UP000024837">
    <property type="component" value="Unassembled WGS sequence"/>
</dbReference>
<feature type="region of interest" description="Disordered" evidence="5">
    <location>
        <begin position="344"/>
        <end position="382"/>
    </location>
</feature>
<dbReference type="SUPFAM" id="SSF90229">
    <property type="entry name" value="CCCH zinc finger"/>
    <property type="match status" value="1"/>
</dbReference>
<evidence type="ECO:0000256" key="3">
    <source>
        <dbReference type="ARBA" id="ARBA00022833"/>
    </source>
</evidence>
<dbReference type="SUPFAM" id="SSF52047">
    <property type="entry name" value="RNI-like"/>
    <property type="match status" value="1"/>
</dbReference>
<keyword evidence="8" id="KW-1185">Reference proteome</keyword>